<evidence type="ECO:0000256" key="8">
    <source>
        <dbReference type="ARBA" id="ARBA00038940"/>
    </source>
</evidence>
<evidence type="ECO:0000256" key="6">
    <source>
        <dbReference type="ARBA" id="ARBA00037784"/>
    </source>
</evidence>
<dbReference type="PANTHER" id="PTHR46516:SF1">
    <property type="entry name" value="TRNA-SPECIFIC ADENOSINE DEAMINASE 1"/>
    <property type="match status" value="1"/>
</dbReference>
<comment type="function">
    <text evidence="6">Specifically deaminates adenosine-37 to inosine in tRNA-Ala.</text>
</comment>
<keyword evidence="13" id="KW-1185">Reference proteome</keyword>
<evidence type="ECO:0000313" key="15">
    <source>
        <dbReference type="RefSeq" id="XP_022250874.1"/>
    </source>
</evidence>
<evidence type="ECO:0000256" key="7">
    <source>
        <dbReference type="ARBA" id="ARBA00038326"/>
    </source>
</evidence>
<dbReference type="PROSITE" id="PS50141">
    <property type="entry name" value="A_DEAMIN_EDITASE"/>
    <property type="match status" value="1"/>
</dbReference>
<dbReference type="PANTHER" id="PTHR46516">
    <property type="entry name" value="TRNA-SPECIFIC ADENOSINE DEAMINASE 1"/>
    <property type="match status" value="1"/>
</dbReference>
<evidence type="ECO:0000256" key="3">
    <source>
        <dbReference type="ARBA" id="ARBA00022801"/>
    </source>
</evidence>
<protein>
    <recommendedName>
        <fullName evidence="9">tRNA-specific adenosine deaminase 1</fullName>
        <ecNumber evidence="8">3.5.4.34</ecNumber>
    </recommendedName>
    <alternativeName>
        <fullName evidence="10">tRNA-specific adenosine-37 deaminase</fullName>
    </alternativeName>
</protein>
<evidence type="ECO:0000256" key="4">
    <source>
        <dbReference type="ARBA" id="ARBA00022833"/>
    </source>
</evidence>
<keyword evidence="4" id="KW-0862">Zinc</keyword>
<dbReference type="Proteomes" id="UP000694941">
    <property type="component" value="Unplaced"/>
</dbReference>
<gene>
    <name evidence="14 15 16" type="primary">LOC106467057</name>
</gene>
<keyword evidence="3" id="KW-0378">Hydrolase</keyword>
<sequence length="504" mass="56649">MSDPTEKVLFADKLAKLCYSHYKSLPKTGKPQKGKEWTHMSAIVISSDFLPKGHDLKVVSLATGSKCLGPSQLSCQGAAISDSHAEVLVRRLFIRYLYHQLHQVFIGKTSEFLELTEDEGICQMKPGIKVHFFISHTPCGDASIFPKMHDFCDQVRSQHRLKRKYSCESPPETNKRNRTISTSCSPVNEAVQTGEIDSLTDHQTTNLALLNDGPASQTTVLDATDVGCYVSDTSTVHHSHTQEGCPKKCVTGQDIFDIHRTGAKCVPGDYQDPQGEGADYHVTGVLRTKPGRGERTLSLSCSDKMARWNVCGLQGALLSHFLALPVYLSSIIIGRCPFNEEAIVRAVFDRLRLVQNLPKGYHPSLPCIYQSNLEFEDSRQQVELVYEKAVPCSSAILWCDVPDRPLEVTVNGYKQGVTKKSLHKPSSRLKVCRIELFKLFENTLKLLPQKAWPAPFRNRLELLTYEEVKMSATCYQECWAAARHHLKSWPQKCGEFKNFMLHSY</sequence>
<organism evidence="13 16">
    <name type="scientific">Limulus polyphemus</name>
    <name type="common">Atlantic horseshoe crab</name>
    <dbReference type="NCBI Taxonomy" id="6850"/>
    <lineage>
        <taxon>Eukaryota</taxon>
        <taxon>Metazoa</taxon>
        <taxon>Ecdysozoa</taxon>
        <taxon>Arthropoda</taxon>
        <taxon>Chelicerata</taxon>
        <taxon>Merostomata</taxon>
        <taxon>Xiphosura</taxon>
        <taxon>Limulidae</taxon>
        <taxon>Limulus</taxon>
    </lineage>
</organism>
<name>A0ABM1T4R9_LIMPO</name>
<comment type="similarity">
    <text evidence="7">Belongs to the ADAT1 family.</text>
</comment>
<evidence type="ECO:0000256" key="11">
    <source>
        <dbReference type="ARBA" id="ARBA00047635"/>
    </source>
</evidence>
<evidence type="ECO:0000313" key="13">
    <source>
        <dbReference type="Proteomes" id="UP000694941"/>
    </source>
</evidence>
<comment type="cofactor">
    <cofactor evidence="5">
        <name>1D-myo-inositol hexakisphosphate</name>
        <dbReference type="ChEBI" id="CHEBI:58130"/>
    </cofactor>
</comment>
<evidence type="ECO:0000256" key="1">
    <source>
        <dbReference type="ARBA" id="ARBA00022694"/>
    </source>
</evidence>
<evidence type="ECO:0000259" key="12">
    <source>
        <dbReference type="PROSITE" id="PS50141"/>
    </source>
</evidence>
<dbReference type="Pfam" id="PF02137">
    <property type="entry name" value="A_deamin"/>
    <property type="match status" value="1"/>
</dbReference>
<evidence type="ECO:0000313" key="14">
    <source>
        <dbReference type="RefSeq" id="XP_013782826.2"/>
    </source>
</evidence>
<evidence type="ECO:0000256" key="9">
    <source>
        <dbReference type="ARBA" id="ARBA00040502"/>
    </source>
</evidence>
<dbReference type="GeneID" id="106467057"/>
<accession>A0ABM1T4R9</accession>
<reference evidence="14 15" key="1">
    <citation type="submission" date="2025-05" db="UniProtKB">
        <authorList>
            <consortium name="RefSeq"/>
        </authorList>
    </citation>
    <scope>IDENTIFICATION</scope>
    <source>
        <tissue evidence="14 15">Muscle</tissue>
    </source>
</reference>
<dbReference type="RefSeq" id="XP_022250874.1">
    <property type="nucleotide sequence ID" value="XM_022395166.1"/>
</dbReference>
<feature type="domain" description="A to I editase" evidence="12">
    <location>
        <begin position="60"/>
        <end position="499"/>
    </location>
</feature>
<keyword evidence="2" id="KW-0479">Metal-binding</keyword>
<evidence type="ECO:0000256" key="2">
    <source>
        <dbReference type="ARBA" id="ARBA00022723"/>
    </source>
</evidence>
<evidence type="ECO:0000256" key="5">
    <source>
        <dbReference type="ARBA" id="ARBA00037026"/>
    </source>
</evidence>
<proteinExistence type="inferred from homology"/>
<keyword evidence="1" id="KW-0819">tRNA processing</keyword>
<comment type="catalytic activity">
    <reaction evidence="11">
        <text>adenosine(37) in tRNA(Ala) + H2O + H(+) = inosine(37) in tRNA(Ala) + NH4(+)</text>
        <dbReference type="Rhea" id="RHEA:50968"/>
        <dbReference type="Rhea" id="RHEA-COMP:12855"/>
        <dbReference type="Rhea" id="RHEA-COMP:12856"/>
        <dbReference type="ChEBI" id="CHEBI:15377"/>
        <dbReference type="ChEBI" id="CHEBI:15378"/>
        <dbReference type="ChEBI" id="CHEBI:28938"/>
        <dbReference type="ChEBI" id="CHEBI:74411"/>
        <dbReference type="ChEBI" id="CHEBI:82852"/>
        <dbReference type="EC" id="3.5.4.34"/>
    </reaction>
</comment>
<evidence type="ECO:0000313" key="16">
    <source>
        <dbReference type="RefSeq" id="XP_022250875.1"/>
    </source>
</evidence>
<dbReference type="RefSeq" id="XP_022250875.1">
    <property type="nucleotide sequence ID" value="XM_022395167.1"/>
</dbReference>
<dbReference type="EC" id="3.5.4.34" evidence="8"/>
<dbReference type="SMART" id="SM00552">
    <property type="entry name" value="ADEAMc"/>
    <property type="match status" value="1"/>
</dbReference>
<dbReference type="InterPro" id="IPR002466">
    <property type="entry name" value="A_deamin"/>
</dbReference>
<evidence type="ECO:0000256" key="10">
    <source>
        <dbReference type="ARBA" id="ARBA00041760"/>
    </source>
</evidence>
<dbReference type="RefSeq" id="XP_013782826.2">
    <property type="nucleotide sequence ID" value="XM_013927372.2"/>
</dbReference>